<dbReference type="PRINTS" id="PR00778">
    <property type="entry name" value="HTHARSR"/>
</dbReference>
<accession>A0A2V2N4Y7</accession>
<dbReference type="Proteomes" id="UP000245934">
    <property type="component" value="Unassembled WGS sequence"/>
</dbReference>
<dbReference type="GO" id="GO:0003700">
    <property type="term" value="F:DNA-binding transcription factor activity"/>
    <property type="evidence" value="ECO:0007669"/>
    <property type="project" value="InterPro"/>
</dbReference>
<evidence type="ECO:0000256" key="3">
    <source>
        <dbReference type="ARBA" id="ARBA00023163"/>
    </source>
</evidence>
<dbReference type="PROSITE" id="PS50987">
    <property type="entry name" value="HTH_ARSR_2"/>
    <property type="match status" value="1"/>
</dbReference>
<dbReference type="NCBIfam" id="NF033788">
    <property type="entry name" value="HTH_metalloreg"/>
    <property type="match status" value="1"/>
</dbReference>
<dbReference type="CDD" id="cd00090">
    <property type="entry name" value="HTH_ARSR"/>
    <property type="match status" value="1"/>
</dbReference>
<organism evidence="5 6">
    <name type="scientific">Methanospirillum stamsii</name>
    <dbReference type="NCBI Taxonomy" id="1277351"/>
    <lineage>
        <taxon>Archaea</taxon>
        <taxon>Methanobacteriati</taxon>
        <taxon>Methanobacteriota</taxon>
        <taxon>Stenosarchaea group</taxon>
        <taxon>Methanomicrobia</taxon>
        <taxon>Methanomicrobiales</taxon>
        <taxon>Methanospirillaceae</taxon>
        <taxon>Methanospirillum</taxon>
    </lineage>
</organism>
<evidence type="ECO:0000313" key="5">
    <source>
        <dbReference type="EMBL" id="PWR74889.1"/>
    </source>
</evidence>
<dbReference type="InterPro" id="IPR001845">
    <property type="entry name" value="HTH_ArsR_DNA-bd_dom"/>
</dbReference>
<dbReference type="PANTHER" id="PTHR43132">
    <property type="entry name" value="ARSENICAL RESISTANCE OPERON REPRESSOR ARSR-RELATED"/>
    <property type="match status" value="1"/>
</dbReference>
<dbReference type="AlphaFoldDB" id="A0A2V2N4Y7"/>
<keyword evidence="6" id="KW-1185">Reference proteome</keyword>
<dbReference type="PANTHER" id="PTHR43132:SF2">
    <property type="entry name" value="ARSENICAL RESISTANCE OPERON REPRESSOR ARSR-RELATED"/>
    <property type="match status" value="1"/>
</dbReference>
<evidence type="ECO:0000256" key="2">
    <source>
        <dbReference type="ARBA" id="ARBA00023125"/>
    </source>
</evidence>
<dbReference type="GO" id="GO:0003677">
    <property type="term" value="F:DNA binding"/>
    <property type="evidence" value="ECO:0007669"/>
    <property type="project" value="UniProtKB-KW"/>
</dbReference>
<dbReference type="InterPro" id="IPR011991">
    <property type="entry name" value="ArsR-like_HTH"/>
</dbReference>
<dbReference type="InterPro" id="IPR036390">
    <property type="entry name" value="WH_DNA-bd_sf"/>
</dbReference>
<keyword evidence="2" id="KW-0238">DNA-binding</keyword>
<dbReference type="EMBL" id="QGMZ01000014">
    <property type="protein sequence ID" value="PWR74889.1"/>
    <property type="molecule type" value="Genomic_DNA"/>
</dbReference>
<keyword evidence="1" id="KW-0805">Transcription regulation</keyword>
<dbReference type="RefSeq" id="WP_109940321.1">
    <property type="nucleotide sequence ID" value="NZ_CP176366.1"/>
</dbReference>
<dbReference type="OrthoDB" id="46231at2157"/>
<dbReference type="InterPro" id="IPR051011">
    <property type="entry name" value="Metal_resp_trans_reg"/>
</dbReference>
<feature type="domain" description="HTH arsR-type" evidence="4">
    <location>
        <begin position="41"/>
        <end position="135"/>
    </location>
</feature>
<keyword evidence="3" id="KW-0804">Transcription</keyword>
<dbReference type="GeneID" id="97611242"/>
<protein>
    <submittedName>
        <fullName evidence="5">ArsR family transcriptional regulator</fullName>
    </submittedName>
</protein>
<proteinExistence type="predicted"/>
<dbReference type="Gene3D" id="1.10.10.10">
    <property type="entry name" value="Winged helix-like DNA-binding domain superfamily/Winged helix DNA-binding domain"/>
    <property type="match status" value="1"/>
</dbReference>
<dbReference type="SMART" id="SM00418">
    <property type="entry name" value="HTH_ARSR"/>
    <property type="match status" value="1"/>
</dbReference>
<reference evidence="5 6" key="1">
    <citation type="submission" date="2018-05" db="EMBL/GenBank/DDBJ databases">
        <title>Draft genome of Methanospirillum stamsii Pt1.</title>
        <authorList>
            <person name="Dueholm M.S."/>
            <person name="Nielsen P.H."/>
            <person name="Bakmann L.F."/>
            <person name="Otzen D.E."/>
        </authorList>
    </citation>
    <scope>NUCLEOTIDE SEQUENCE [LARGE SCALE GENOMIC DNA]</scope>
    <source>
        <strain evidence="5 6">Pt1</strain>
    </source>
</reference>
<name>A0A2V2N4Y7_9EURY</name>
<evidence type="ECO:0000256" key="1">
    <source>
        <dbReference type="ARBA" id="ARBA00023015"/>
    </source>
</evidence>
<dbReference type="SUPFAM" id="SSF46785">
    <property type="entry name" value="Winged helix' DNA-binding domain"/>
    <property type="match status" value="1"/>
</dbReference>
<sequence length="136" mass="14934">MKKAACSTNCTDPAIPAKIPPEVLEPLMTIGGLEGLSSLTMPRDVIIKNVSLFKALSDPFRIKILSMLSVQPLCVCIIRELLEISDTRLSYHLKKLSSMGLIEGTSQGNWIIYELTDLGVKALSLCSEEKKTKGKR</sequence>
<dbReference type="InterPro" id="IPR036388">
    <property type="entry name" value="WH-like_DNA-bd_sf"/>
</dbReference>
<evidence type="ECO:0000313" key="6">
    <source>
        <dbReference type="Proteomes" id="UP000245934"/>
    </source>
</evidence>
<gene>
    <name evidence="5" type="ORF">DLD82_06580</name>
</gene>
<evidence type="ECO:0000259" key="4">
    <source>
        <dbReference type="PROSITE" id="PS50987"/>
    </source>
</evidence>
<comment type="caution">
    <text evidence="5">The sequence shown here is derived from an EMBL/GenBank/DDBJ whole genome shotgun (WGS) entry which is preliminary data.</text>
</comment>
<dbReference type="Pfam" id="PF01022">
    <property type="entry name" value="HTH_5"/>
    <property type="match status" value="1"/>
</dbReference>